<dbReference type="AlphaFoldDB" id="A0A5D4TB01"/>
<comment type="function">
    <text evidence="5">Catalyzes the conversion of GlcNAc-PP-undecaprenol into ManNAc-GlcNAc-PP-undecaprenol, the first committed lipid intermediate in the de novo synthesis of teichoic acid.</text>
</comment>
<dbReference type="HAMAP" id="MF_02070">
    <property type="entry name" value="TagA_TarA"/>
    <property type="match status" value="1"/>
</dbReference>
<protein>
    <recommendedName>
        <fullName evidence="5">N-acetylglucosaminyldiphosphoundecaprenol N-acetyl-beta-D-mannosaminyltransferase</fullName>
        <ecNumber evidence="5">2.4.1.187</ecNumber>
    </recommendedName>
    <alternativeName>
        <fullName evidence="5">N-acetylmannosaminyltransferase</fullName>
    </alternativeName>
    <alternativeName>
        <fullName evidence="5">UDP-N-acetylmannosamine transferase</fullName>
    </alternativeName>
    <alternativeName>
        <fullName evidence="5">UDP-N-acetylmannosamine:N-acetylglucosaminyl pyrophosphorylundecaprenol N-acetylmannosaminyltransferase</fullName>
    </alternativeName>
</protein>
<dbReference type="PANTHER" id="PTHR34136">
    <property type="match status" value="1"/>
</dbReference>
<organism evidence="6 7">
    <name type="scientific">Sutcliffiella horikoshii</name>
    <dbReference type="NCBI Taxonomy" id="79883"/>
    <lineage>
        <taxon>Bacteria</taxon>
        <taxon>Bacillati</taxon>
        <taxon>Bacillota</taxon>
        <taxon>Bacilli</taxon>
        <taxon>Bacillales</taxon>
        <taxon>Bacillaceae</taxon>
        <taxon>Sutcliffiella</taxon>
    </lineage>
</organism>
<comment type="similarity">
    <text evidence="5">Belongs to the glycosyltransferase 26 family. TagA/TarA subfamily.</text>
</comment>
<dbReference type="GO" id="GO:0047244">
    <property type="term" value="F:N-acetylglucosaminyldiphosphoundecaprenol N-acetyl-beta-D-mannosaminyltransferase activity"/>
    <property type="evidence" value="ECO:0007669"/>
    <property type="project" value="UniProtKB-UniRule"/>
</dbReference>
<dbReference type="EMBL" id="VTET01000004">
    <property type="protein sequence ID" value="TYS72385.1"/>
    <property type="molecule type" value="Genomic_DNA"/>
</dbReference>
<comment type="caution">
    <text evidence="6">The sequence shown here is derived from an EMBL/GenBank/DDBJ whole genome shotgun (WGS) entry which is preliminary data.</text>
</comment>
<comment type="pathway">
    <text evidence="5">Cell wall biogenesis; teichoic acid biosynthesis.</text>
</comment>
<dbReference type="InterPro" id="IPR034714">
    <property type="entry name" value="TagA_TarA"/>
</dbReference>
<evidence type="ECO:0000313" key="6">
    <source>
        <dbReference type="EMBL" id="TYS72385.1"/>
    </source>
</evidence>
<dbReference type="Pfam" id="PF03808">
    <property type="entry name" value="Glyco_tran_WecG"/>
    <property type="match status" value="1"/>
</dbReference>
<gene>
    <name evidence="6" type="ORF">FZC75_10555</name>
</gene>
<keyword evidence="2 5" id="KW-0808">Transferase</keyword>
<name>A0A5D4TB01_9BACI</name>
<evidence type="ECO:0000256" key="2">
    <source>
        <dbReference type="ARBA" id="ARBA00022679"/>
    </source>
</evidence>
<keyword evidence="3 5" id="KW-0777">Teichoic acid biosynthesis</keyword>
<evidence type="ECO:0000256" key="3">
    <source>
        <dbReference type="ARBA" id="ARBA00022944"/>
    </source>
</evidence>
<evidence type="ECO:0000256" key="4">
    <source>
        <dbReference type="ARBA" id="ARBA00023316"/>
    </source>
</evidence>
<dbReference type="CDD" id="cd06533">
    <property type="entry name" value="Glyco_transf_WecG_TagA"/>
    <property type="match status" value="1"/>
</dbReference>
<dbReference type="EC" id="2.4.1.187" evidence="5"/>
<keyword evidence="1 5" id="KW-0328">Glycosyltransferase</keyword>
<proteinExistence type="inferred from homology"/>
<evidence type="ECO:0000256" key="1">
    <source>
        <dbReference type="ARBA" id="ARBA00022676"/>
    </source>
</evidence>
<dbReference type="GO" id="GO:0019350">
    <property type="term" value="P:teichoic acid biosynthetic process"/>
    <property type="evidence" value="ECO:0007669"/>
    <property type="project" value="UniProtKB-UniRule"/>
</dbReference>
<dbReference type="Proteomes" id="UP000324517">
    <property type="component" value="Unassembled WGS sequence"/>
</dbReference>
<evidence type="ECO:0000256" key="5">
    <source>
        <dbReference type="HAMAP-Rule" id="MF_02070"/>
    </source>
</evidence>
<sequence length="242" mass="26865">MIPVSNVEKILDVNVSTLNYEELITSIDSLIETGGQGNIIAVNPEKIMALQNDSKLKDLINSATFTIPDGIGVILASKLNKGSVTERVTGVDLFVKLLELANRKRYKIFLYGAKPDVVSKAVENIQKDYPNLIVGGYRDGYVSDQDELIEEINASGAQLMFVALGSPKQEFWIEENKEKLNVNIFQGVGGSFDVISGIVKRAPAAFRNTGTEWLYRLLSQPSRMQRQMALPKFLIKVLNSRK</sequence>
<dbReference type="NCBIfam" id="TIGR00696">
    <property type="entry name" value="wecG_tagA_cpsF"/>
    <property type="match status" value="1"/>
</dbReference>
<dbReference type="UniPathway" id="UPA00632"/>
<dbReference type="PANTHER" id="PTHR34136:SF1">
    <property type="entry name" value="UDP-N-ACETYL-D-MANNOSAMINURONIC ACID TRANSFERASE"/>
    <property type="match status" value="1"/>
</dbReference>
<accession>A0A5D4TB01</accession>
<dbReference type="InterPro" id="IPR004629">
    <property type="entry name" value="WecG_TagA_CpsF"/>
</dbReference>
<evidence type="ECO:0000313" key="7">
    <source>
        <dbReference type="Proteomes" id="UP000324517"/>
    </source>
</evidence>
<dbReference type="OrthoDB" id="9771846at2"/>
<dbReference type="GO" id="GO:0071555">
    <property type="term" value="P:cell wall organization"/>
    <property type="evidence" value="ECO:0007669"/>
    <property type="project" value="UniProtKB-KW"/>
</dbReference>
<keyword evidence="4 5" id="KW-0961">Cell wall biogenesis/degradation</keyword>
<comment type="catalytic activity">
    <reaction evidence="5">
        <text>UDP-N-acetyl-alpha-D-mannosamine + N-acetyl-alpha-D-glucosaminyl-di-trans,octa-cis-undecaprenyl diphosphate = N-acetyl-beta-D-mannosaminyl-(1-&gt;4)-N-acetyl-alpha-D-glucosaminyl di-trans,octa-cis-undecaprenyl diphosphate + UDP + H(+)</text>
        <dbReference type="Rhea" id="RHEA:16053"/>
        <dbReference type="ChEBI" id="CHEBI:15378"/>
        <dbReference type="ChEBI" id="CHEBI:58223"/>
        <dbReference type="ChEBI" id="CHEBI:62959"/>
        <dbReference type="ChEBI" id="CHEBI:68623"/>
        <dbReference type="ChEBI" id="CHEBI:132210"/>
        <dbReference type="EC" id="2.4.1.187"/>
    </reaction>
</comment>
<reference evidence="6 7" key="1">
    <citation type="submission" date="2019-08" db="EMBL/GenBank/DDBJ databases">
        <title>Bacillus genomes from the desert of Cuatro Cienegas, Coahuila.</title>
        <authorList>
            <person name="Olmedo-Alvarez G."/>
        </authorList>
    </citation>
    <scope>NUCLEOTIDE SEQUENCE [LARGE SCALE GENOMIC DNA]</scope>
    <source>
        <strain evidence="6 7">CH98b_3T</strain>
    </source>
</reference>